<reference evidence="1" key="1">
    <citation type="submission" date="2020-11" db="EMBL/GenBank/DDBJ databases">
        <authorList>
            <person name="Tran Van P."/>
        </authorList>
    </citation>
    <scope>NUCLEOTIDE SEQUENCE</scope>
</reference>
<gene>
    <name evidence="1" type="ORF">NMOB1V02_LOCUS6079</name>
</gene>
<sequence>MFCQSVKWGNRKYVSVASRKCCEDLFPTGKDLRHAKKRLVHNESRPKRFLTKKFAETAQSNPATVDDSVF</sequence>
<proteinExistence type="predicted"/>
<organism evidence="1">
    <name type="scientific">Notodromas monacha</name>
    <dbReference type="NCBI Taxonomy" id="399045"/>
    <lineage>
        <taxon>Eukaryota</taxon>
        <taxon>Metazoa</taxon>
        <taxon>Ecdysozoa</taxon>
        <taxon>Arthropoda</taxon>
        <taxon>Crustacea</taxon>
        <taxon>Oligostraca</taxon>
        <taxon>Ostracoda</taxon>
        <taxon>Podocopa</taxon>
        <taxon>Podocopida</taxon>
        <taxon>Cypridocopina</taxon>
        <taxon>Cypridoidea</taxon>
        <taxon>Cyprididae</taxon>
        <taxon>Notodromas</taxon>
    </lineage>
</organism>
<dbReference type="AlphaFoldDB" id="A0A7R9BN12"/>
<accession>A0A7R9BN12</accession>
<keyword evidence="2" id="KW-1185">Reference proteome</keyword>
<dbReference type="EMBL" id="CAJPEX010001213">
    <property type="protein sequence ID" value="CAG0918524.1"/>
    <property type="molecule type" value="Genomic_DNA"/>
</dbReference>
<protein>
    <submittedName>
        <fullName evidence="1">Uncharacterized protein</fullName>
    </submittedName>
</protein>
<dbReference type="EMBL" id="OA883250">
    <property type="protein sequence ID" value="CAD7278372.1"/>
    <property type="molecule type" value="Genomic_DNA"/>
</dbReference>
<name>A0A7R9BN12_9CRUS</name>
<evidence type="ECO:0000313" key="1">
    <source>
        <dbReference type="EMBL" id="CAD7278372.1"/>
    </source>
</evidence>
<evidence type="ECO:0000313" key="2">
    <source>
        <dbReference type="Proteomes" id="UP000678499"/>
    </source>
</evidence>
<dbReference type="Proteomes" id="UP000678499">
    <property type="component" value="Unassembled WGS sequence"/>
</dbReference>